<protein>
    <recommendedName>
        <fullName evidence="6">Lecithin:cholesterol acyltransferase</fullName>
    </recommendedName>
</protein>
<comment type="caution">
    <text evidence="4">The sequence shown here is derived from an EMBL/GenBank/DDBJ whole genome shotgun (WGS) entry which is preliminary data.</text>
</comment>
<reference evidence="4 5" key="1">
    <citation type="journal article" date="2019" name="Int. J. Syst. Evol. Microbiol.">
        <title>The Global Catalogue of Microorganisms (GCM) 10K type strain sequencing project: providing services to taxonomists for standard genome sequencing and annotation.</title>
        <authorList>
            <consortium name="The Broad Institute Genomics Platform"/>
            <consortium name="The Broad Institute Genome Sequencing Center for Infectious Disease"/>
            <person name="Wu L."/>
            <person name="Ma J."/>
        </authorList>
    </citation>
    <scope>NUCLEOTIDE SEQUENCE [LARGE SCALE GENOMIC DNA]</scope>
    <source>
        <strain evidence="4 5">JCM 16112</strain>
    </source>
</reference>
<keyword evidence="5" id="KW-1185">Reference proteome</keyword>
<evidence type="ECO:0008006" key="6">
    <source>
        <dbReference type="Google" id="ProtNLM"/>
    </source>
</evidence>
<feature type="coiled-coil region" evidence="1">
    <location>
        <begin position="1499"/>
        <end position="1526"/>
    </location>
</feature>
<evidence type="ECO:0000256" key="1">
    <source>
        <dbReference type="SAM" id="Coils"/>
    </source>
</evidence>
<dbReference type="Pfam" id="PF24096">
    <property type="entry name" value="DUF7379"/>
    <property type="match status" value="2"/>
</dbReference>
<dbReference type="Pfam" id="PF12770">
    <property type="entry name" value="CHAT"/>
    <property type="match status" value="1"/>
</dbReference>
<name>A0ABN1N249_9BACT</name>
<evidence type="ECO:0000313" key="5">
    <source>
        <dbReference type="Proteomes" id="UP001500469"/>
    </source>
</evidence>
<dbReference type="SUPFAM" id="SSF53474">
    <property type="entry name" value="alpha/beta-Hydrolases"/>
    <property type="match status" value="1"/>
</dbReference>
<dbReference type="Pfam" id="PF20308">
    <property type="entry name" value="TPR-S"/>
    <property type="match status" value="1"/>
</dbReference>
<feature type="domain" description="DUF7379" evidence="3">
    <location>
        <begin position="179"/>
        <end position="259"/>
    </location>
</feature>
<keyword evidence="1" id="KW-0175">Coiled coil</keyword>
<dbReference type="InterPro" id="IPR029030">
    <property type="entry name" value="Caspase-like_dom_sf"/>
</dbReference>
<dbReference type="InterPro" id="IPR046880">
    <property type="entry name" value="TPR-S"/>
</dbReference>
<proteinExistence type="predicted"/>
<gene>
    <name evidence="4" type="ORF">GCM10009119_27520</name>
</gene>
<dbReference type="Pfam" id="PF02450">
    <property type="entry name" value="LCAT"/>
    <property type="match status" value="1"/>
</dbReference>
<evidence type="ECO:0000313" key="4">
    <source>
        <dbReference type="EMBL" id="GAA0879783.1"/>
    </source>
</evidence>
<dbReference type="Gene3D" id="3.40.50.1820">
    <property type="entry name" value="alpha/beta hydrolase"/>
    <property type="match status" value="2"/>
</dbReference>
<dbReference type="SUPFAM" id="SSF52129">
    <property type="entry name" value="Caspase-like"/>
    <property type="match status" value="1"/>
</dbReference>
<dbReference type="Proteomes" id="UP001500469">
    <property type="component" value="Unassembled WGS sequence"/>
</dbReference>
<dbReference type="RefSeq" id="WP_343852549.1">
    <property type="nucleotide sequence ID" value="NZ_BAAAFI010000033.1"/>
</dbReference>
<accession>A0ABN1N249</accession>
<dbReference type="InterPro" id="IPR055803">
    <property type="entry name" value="DUF7379"/>
</dbReference>
<organism evidence="4 5">
    <name type="scientific">Algoriphagus jejuensis</name>
    <dbReference type="NCBI Taxonomy" id="419934"/>
    <lineage>
        <taxon>Bacteria</taxon>
        <taxon>Pseudomonadati</taxon>
        <taxon>Bacteroidota</taxon>
        <taxon>Cytophagia</taxon>
        <taxon>Cytophagales</taxon>
        <taxon>Cyclobacteriaceae</taxon>
        <taxon>Algoriphagus</taxon>
    </lineage>
</organism>
<evidence type="ECO:0000259" key="3">
    <source>
        <dbReference type="Pfam" id="PF24096"/>
    </source>
</evidence>
<feature type="domain" description="CHAT" evidence="2">
    <location>
        <begin position="1190"/>
        <end position="1464"/>
    </location>
</feature>
<feature type="domain" description="DUF7379" evidence="3">
    <location>
        <begin position="295"/>
        <end position="382"/>
    </location>
</feature>
<dbReference type="InterPro" id="IPR024983">
    <property type="entry name" value="CHAT_dom"/>
</dbReference>
<dbReference type="EMBL" id="BAAAFI010000033">
    <property type="protein sequence ID" value="GAA0879783.1"/>
    <property type="molecule type" value="Genomic_DNA"/>
</dbReference>
<dbReference type="InterPro" id="IPR003386">
    <property type="entry name" value="LACT/PDAT_acylTrfase"/>
</dbReference>
<dbReference type="InterPro" id="IPR029058">
    <property type="entry name" value="AB_hydrolase_fold"/>
</dbReference>
<sequence length="1806" mass="201506">MSTFKIKLRGQELPKEISQAEDQAMGYYNVSKTFTVESSTRSDVPEHVLELKEDEILELNFEDNSIWLGDAESIKQIFSKELKRGADGDEIYLTGEIETDEQDRSVVQTVVLKAAKVFVKNQVIRPGIRHLATKAENSALGFAGKTFEGEGAAVVLSVSQDFDLGIADLSKADVSKKYLLFVHGTGSSTLGSFAEMKGTDEWKVIVDTYGADHLLALQHRTLTCSPLENVLAGLESLPDGIKLDLITHSRGGLVGDLLARFASHKIGFDDKERDVLSKSEREGDLKTIGKIADLLETKSITVDRLVRVACPANGTTLASKRLDMFLNVIINLLGAAIGSVSNPIFATMKELALASIETKDDVSVLPGLESMNPESPFIKVLNFQGTKLEVDSKLIVVAGSSELSLSFKSLVVLVGKFFFRGKNDLVVDTASMEFGAKRVKGNVFVYMEETGQIDHIKYFKTPRVRKIIQVALFGKPEEFVGKIKTDNITFLRGEERDRGGLFLEGGSYYGTKEISGKKPILILLPGIMGSNLKDDQDLIWVQYARFLVGDLSKLLPTPTDGVNVDSLIKTSYKKLGDYLEKNYDVVAFPFDWRHGMEQNAKLLNERIKDLLTLGQPIKMVGHSMGGVLTRDFILYHPDTYKQLSALPGFKILFLGSPLGGSYRIPYVLFGRDGIIKLLAKIDIFNSARELMSVFVNFPGILALLPINKTGKHDFSDRSLWEKLRKASGDESWPIPSESDLKAFGKYQQMVLKGEPEINYDNIYYIAGQSRKKKSTISDLEIKDGKLLFYATNEGDESVTWQSGIPKQILESKRLYYANVTHGALSAEKKIFGAIEDILNQGVTGRLQNNLPKGRGEESSFIAKEEEIFDISEENTVQTILGIGQEGEERDHETPIQVKVCHGDLTYADFPVLAGHFEFDTILTTERAIDKKLGYELSRLLSLGLYPGPVGTHQIVLTKDITREEKLFKGTVVIGMGVPGELTPYQLMMSVSKGISRYLTIRNIREDSENKESGEKEGLDKREVLGITVIALATSYGGFSSDTSIRSTILGIQDANRNIRKTYQNKVQVIEEIEIIELYQDRALGILRTVKNLEQDESREFNISVPTLCLGKKIGRLSRIPHDNTSDWWTRIKVTEEKIDEDSKTGYGRTIRMAMATNGASEKEVPLLTNLSNIDNLLDGMTRRNQFEPEIAKTMFELLIPFEFKEDLKRQNNITWVLDKRTANFPWEMLQEDLRGLPLCIHSGMVRQLATTNFRKLPISVQNRRALIVGDPNLKGYMGQLKGAKEEAIHVADKLKESGYTTETLINSSASEIILKFFTQDYKIIHLAGHGIFNADPKKPSGMVIGNGQYLTTSDIAQLSKVPEFVFVNCCYLGYLDSDAEESNRNRNKLAANIGTQLIEIGVKAVIVAGWAVDDTAAYDFCDRFYECLFSDVSFGEAVKSARKSIYDDHHSRTNTWGAYQCYGDPFYKINGPSSSSKPGTSFYLLEEAEIELFNLCFQLESKNIDADKARKKIALLEEALKQANLSSEKILEHKADIYAKLGDYGSCKAAYEELFKNEKAGFSFKAIEQYCNIAGKYLVERKQSQKSGEKEQENLVSTIDDVILKLQGLLAIGKTSERYSLLGSAYKRKLMLLSDKEKGLYTQTLLLSTQAYFEAARNQNYADSYSINNCLQLGRIHELISGEELAFLDEKPKLGLAQLMNKFKRNSSDKGKEKNSFWDYAEDANQMLSKLMISPSSTSTANATKAYKELWDIGGSASNRKSELEHLEILLNGLAIASSEEGKSLYNALDSLKNELTTLDRKNSKA</sequence>
<evidence type="ECO:0000259" key="2">
    <source>
        <dbReference type="Pfam" id="PF12770"/>
    </source>
</evidence>